<feature type="compositionally biased region" description="Low complexity" evidence="2">
    <location>
        <begin position="74"/>
        <end position="83"/>
    </location>
</feature>
<evidence type="ECO:0000313" key="3">
    <source>
        <dbReference type="EMBL" id="OCF52102.1"/>
    </source>
</evidence>
<feature type="coiled-coil region" evidence="1">
    <location>
        <begin position="235"/>
        <end position="269"/>
    </location>
</feature>
<evidence type="ECO:0000256" key="1">
    <source>
        <dbReference type="SAM" id="Coils"/>
    </source>
</evidence>
<feature type="compositionally biased region" description="Pro residues" evidence="2">
    <location>
        <begin position="1"/>
        <end position="12"/>
    </location>
</feature>
<keyword evidence="5" id="KW-1185">Reference proteome</keyword>
<proteinExistence type="predicted"/>
<dbReference type="EMBL" id="KI894008">
    <property type="protein sequence ID" value="OCF52102.1"/>
    <property type="molecule type" value="Genomic_DNA"/>
</dbReference>
<dbReference type="Proteomes" id="UP000094020">
    <property type="component" value="Chromosome 4"/>
</dbReference>
<accession>A0A1B9I922</accession>
<dbReference type="GeneID" id="30169756"/>
<protein>
    <submittedName>
        <fullName evidence="3">Uncharacterized protein</fullName>
    </submittedName>
</protein>
<organism evidence="3">
    <name type="scientific">Kwoniella pini CBS 10737</name>
    <dbReference type="NCBI Taxonomy" id="1296096"/>
    <lineage>
        <taxon>Eukaryota</taxon>
        <taxon>Fungi</taxon>
        <taxon>Dikarya</taxon>
        <taxon>Basidiomycota</taxon>
        <taxon>Agaricomycotina</taxon>
        <taxon>Tremellomycetes</taxon>
        <taxon>Tremellales</taxon>
        <taxon>Cryptococcaceae</taxon>
        <taxon>Kwoniella</taxon>
    </lineage>
</organism>
<name>A0A1B9I922_9TREE</name>
<evidence type="ECO:0000313" key="4">
    <source>
        <dbReference type="EMBL" id="WWC69667.1"/>
    </source>
</evidence>
<evidence type="ECO:0000256" key="2">
    <source>
        <dbReference type="SAM" id="MobiDB-lite"/>
    </source>
</evidence>
<dbReference type="RefSeq" id="XP_019013321.1">
    <property type="nucleotide sequence ID" value="XM_019153160.1"/>
</dbReference>
<evidence type="ECO:0000313" key="5">
    <source>
        <dbReference type="Proteomes" id="UP000094020"/>
    </source>
</evidence>
<keyword evidence="1" id="KW-0175">Coiled coil</keyword>
<feature type="coiled-coil region" evidence="1">
    <location>
        <begin position="161"/>
        <end position="195"/>
    </location>
</feature>
<reference evidence="4" key="4">
    <citation type="submission" date="2024-02" db="EMBL/GenBank/DDBJ databases">
        <title>Comparative genomics of Cryptococcus and Kwoniella reveals pathogenesis evolution and contrasting modes of karyotype evolution via chromosome fusion or intercentromeric recombination.</title>
        <authorList>
            <person name="Coelho M.A."/>
            <person name="David-Palma M."/>
            <person name="Shea T."/>
            <person name="Bowers K."/>
            <person name="McGinley-Smith S."/>
            <person name="Mohammad A.W."/>
            <person name="Gnirke A."/>
            <person name="Yurkov A.M."/>
            <person name="Nowrousian M."/>
            <person name="Sun S."/>
            <person name="Cuomo C.A."/>
            <person name="Heitman J."/>
        </authorList>
    </citation>
    <scope>NUCLEOTIDE SEQUENCE</scope>
    <source>
        <strain evidence="4">CBS 10737</strain>
    </source>
</reference>
<reference evidence="3" key="1">
    <citation type="submission" date="2013-07" db="EMBL/GenBank/DDBJ databases">
        <title>The Genome Sequence of Cryptococcus pinus CBS10737.</title>
        <authorList>
            <consortium name="The Broad Institute Genome Sequencing Platform"/>
            <person name="Cuomo C."/>
            <person name="Litvintseva A."/>
            <person name="Chen Y."/>
            <person name="Heitman J."/>
            <person name="Sun S."/>
            <person name="Springer D."/>
            <person name="Dromer F."/>
            <person name="Young S.K."/>
            <person name="Zeng Q."/>
            <person name="Gargeya S."/>
            <person name="Fitzgerald M."/>
            <person name="Abouelleil A."/>
            <person name="Alvarado L."/>
            <person name="Berlin A.M."/>
            <person name="Chapman S.B."/>
            <person name="Dewar J."/>
            <person name="Goldberg J."/>
            <person name="Griggs A."/>
            <person name="Gujja S."/>
            <person name="Hansen M."/>
            <person name="Howarth C."/>
            <person name="Imamovic A."/>
            <person name="Larimer J."/>
            <person name="McCowan C."/>
            <person name="Murphy C."/>
            <person name="Pearson M."/>
            <person name="Priest M."/>
            <person name="Roberts A."/>
            <person name="Saif S."/>
            <person name="Shea T."/>
            <person name="Sykes S."/>
            <person name="Wortman J."/>
            <person name="Nusbaum C."/>
            <person name="Birren B."/>
        </authorList>
    </citation>
    <scope>NUCLEOTIDE SEQUENCE [LARGE SCALE GENOMIC DNA]</scope>
    <source>
        <strain evidence="3">CBS 10737</strain>
    </source>
</reference>
<dbReference type="EMBL" id="CP144522">
    <property type="protein sequence ID" value="WWC69667.1"/>
    <property type="molecule type" value="Genomic_DNA"/>
</dbReference>
<feature type="compositionally biased region" description="Polar residues" evidence="2">
    <location>
        <begin position="88"/>
        <end position="107"/>
    </location>
</feature>
<sequence>MPLPQLPSSCPPKRPRYVPSSSWPNPPPSPLVPTKKVKLEIPTSPRNRAIIHPAPASSNYSLPPHRILPPSSPYPTDDTTTSPKHTLASPTSTYTENPNSTQQSSTDKNAHEMIKENLEKYKNFNLNDDINYKKLSNIAKIAQIEKEKYYKNQYENRTKILEKSIKDIIHLKEENDSLINELSNIKMNNKFKENENFELNYKLKEIIKENEKLKKLLNDSEIFNKEENLKYDQSIREYLIKMNKISDEKSKLEKDKLILEEEIHNLKMKLGR</sequence>
<gene>
    <name evidence="3" type="ORF">I206_01387</name>
    <name evidence="4" type="ORF">I206_103610</name>
</gene>
<dbReference type="KEGG" id="kpin:30169756"/>
<dbReference type="AlphaFoldDB" id="A0A1B9I922"/>
<reference evidence="3" key="3">
    <citation type="submission" date="2016-07" db="EMBL/GenBank/DDBJ databases">
        <title>Evolution of pathogenesis and genome organization in the Tremellales.</title>
        <authorList>
            <person name="Cuomo C."/>
            <person name="Litvintseva A."/>
            <person name="Heitman J."/>
            <person name="Chen Y."/>
            <person name="Sun S."/>
            <person name="Springer D."/>
            <person name="Dromer F."/>
            <person name="Young S."/>
            <person name="Zeng Q."/>
            <person name="Chapman S."/>
            <person name="Gujja S."/>
            <person name="Saif S."/>
            <person name="Birren B."/>
        </authorList>
    </citation>
    <scope>NUCLEOTIDE SEQUENCE</scope>
    <source>
        <strain evidence="3">CBS 10737</strain>
    </source>
</reference>
<reference evidence="4" key="2">
    <citation type="submission" date="2013-07" db="EMBL/GenBank/DDBJ databases">
        <authorList>
            <consortium name="The Broad Institute Genome Sequencing Platform"/>
            <person name="Cuomo C."/>
            <person name="Litvintseva A."/>
            <person name="Chen Y."/>
            <person name="Heitman J."/>
            <person name="Sun S."/>
            <person name="Springer D."/>
            <person name="Dromer F."/>
            <person name="Young S.K."/>
            <person name="Zeng Q."/>
            <person name="Gargeya S."/>
            <person name="Fitzgerald M."/>
            <person name="Abouelleil A."/>
            <person name="Alvarado L."/>
            <person name="Berlin A.M."/>
            <person name="Chapman S.B."/>
            <person name="Dewar J."/>
            <person name="Goldberg J."/>
            <person name="Griggs A."/>
            <person name="Gujja S."/>
            <person name="Hansen M."/>
            <person name="Howarth C."/>
            <person name="Imamovic A."/>
            <person name="Larimer J."/>
            <person name="McCowan C."/>
            <person name="Murphy C."/>
            <person name="Pearson M."/>
            <person name="Priest M."/>
            <person name="Roberts A."/>
            <person name="Saif S."/>
            <person name="Shea T."/>
            <person name="Sykes S."/>
            <person name="Wortman J."/>
            <person name="Nusbaum C."/>
            <person name="Birren B."/>
        </authorList>
    </citation>
    <scope>NUCLEOTIDE SEQUENCE</scope>
    <source>
        <strain evidence="4">CBS 10737</strain>
    </source>
</reference>
<feature type="region of interest" description="Disordered" evidence="2">
    <location>
        <begin position="1"/>
        <end position="109"/>
    </location>
</feature>